<organism evidence="2 3">
    <name type="scientific">Nocardia huaxiensis</name>
    <dbReference type="NCBI Taxonomy" id="2755382"/>
    <lineage>
        <taxon>Bacteria</taxon>
        <taxon>Bacillati</taxon>
        <taxon>Actinomycetota</taxon>
        <taxon>Actinomycetes</taxon>
        <taxon>Mycobacteriales</taxon>
        <taxon>Nocardiaceae</taxon>
        <taxon>Nocardia</taxon>
    </lineage>
</organism>
<keyword evidence="3" id="KW-1185">Reference proteome</keyword>
<dbReference type="GO" id="GO:0006310">
    <property type="term" value="P:DNA recombination"/>
    <property type="evidence" value="ECO:0007669"/>
    <property type="project" value="TreeGrafter"/>
</dbReference>
<dbReference type="AlphaFoldDB" id="A0A7D6Z6V7"/>
<dbReference type="GO" id="GO:1990238">
    <property type="term" value="F:double-stranded DNA endonuclease activity"/>
    <property type="evidence" value="ECO:0007669"/>
    <property type="project" value="TreeGrafter"/>
</dbReference>
<proteinExistence type="predicted"/>
<dbReference type="Proteomes" id="UP000515512">
    <property type="component" value="Chromosome"/>
</dbReference>
<evidence type="ECO:0000259" key="1">
    <source>
        <dbReference type="Pfam" id="PF04754"/>
    </source>
</evidence>
<feature type="domain" description="Transposase (putative) YhgA-like" evidence="1">
    <location>
        <begin position="2"/>
        <end position="175"/>
    </location>
</feature>
<dbReference type="KEGG" id="nhu:H0264_22965"/>
<accession>A0A7D6Z6V7</accession>
<dbReference type="PANTHER" id="PTHR34611:SF2">
    <property type="entry name" value="INACTIVE RECOMBINATION-PROMOTING NUCLEASE-LIKE PROTEIN RPNE-RELATED"/>
    <property type="match status" value="1"/>
</dbReference>
<evidence type="ECO:0000313" key="3">
    <source>
        <dbReference type="Proteomes" id="UP000515512"/>
    </source>
</evidence>
<dbReference type="Pfam" id="PF04754">
    <property type="entry name" value="Transposase_31"/>
    <property type="match status" value="1"/>
</dbReference>
<sequence>MSRASDAATELRAMVPKAVAARLHWNEMELVSGSFVSSELQARCSDILYRTRYDDREAYLYLLLEHQSSSDPLMALRLAAYEIAFWRRWLRDHPKAHTVPMVFPVVLFCDTDGGSWTAPMDLSEVIDLDNAARESLAEYLPRWRYVVDDLAAVDVEALLARDLTPAVATLFFLLKTAPRKTRLGLEDLRPIMRYLRMLTRAGGGELEAALTYILSMGDTDRTDLEPVVDQLGPQAKEALMTTAERLEAKGRVEGRVEGRAEGRVEGRAEALLEVLTLRFGMVPARITETIHSASIDELREWTARTLTADSIDEVFDRGGL</sequence>
<dbReference type="PANTHER" id="PTHR34611">
    <property type="match status" value="1"/>
</dbReference>
<gene>
    <name evidence="2" type="ORF">H0264_22965</name>
</gene>
<dbReference type="EMBL" id="CP059399">
    <property type="protein sequence ID" value="QLY28248.1"/>
    <property type="molecule type" value="Genomic_DNA"/>
</dbReference>
<dbReference type="InterPro" id="IPR006842">
    <property type="entry name" value="Transposase_31"/>
</dbReference>
<dbReference type="InterPro" id="IPR051699">
    <property type="entry name" value="Rpn/YhgA-like_nuclease"/>
</dbReference>
<reference evidence="2 3" key="1">
    <citation type="submission" date="2020-07" db="EMBL/GenBank/DDBJ databases">
        <authorList>
            <person name="Zhuang K."/>
            <person name="Ran Y."/>
        </authorList>
    </citation>
    <scope>NUCLEOTIDE SEQUENCE [LARGE SCALE GENOMIC DNA]</scope>
    <source>
        <strain evidence="2 3">WCH-YHL-001</strain>
    </source>
</reference>
<protein>
    <submittedName>
        <fullName evidence="2">Rpn family recombination-promoting nuclease/putative transposase</fullName>
    </submittedName>
</protein>
<name>A0A7D6Z6V7_9NOCA</name>
<evidence type="ECO:0000313" key="2">
    <source>
        <dbReference type="EMBL" id="QLY28248.1"/>
    </source>
</evidence>